<keyword evidence="1" id="KW-0808">Transferase</keyword>
<name>V6T8I6_GIAIN</name>
<reference evidence="2" key="1">
    <citation type="submission" date="2012-02" db="EMBL/GenBank/DDBJ databases">
        <title>Genome sequencing of Giardia lamblia Genotypes A2 and B isolates (DH and GS) and comparative analysis with the genomes of Genotypes A1 and E (WB and Pig).</title>
        <authorList>
            <person name="Adam R."/>
            <person name="Dahlstrom E."/>
            <person name="Martens C."/>
            <person name="Bruno D."/>
            <person name="Barbian K."/>
            <person name="Porcella S.F."/>
            <person name="Nash T."/>
        </authorList>
    </citation>
    <scope>NUCLEOTIDE SEQUENCE</scope>
    <source>
        <strain evidence="2">DH</strain>
    </source>
</reference>
<accession>V6T8I6</accession>
<dbReference type="AlphaFoldDB" id="V6T8I6"/>
<proteinExistence type="predicted"/>
<keyword evidence="1" id="KW-0012">Acyltransferase</keyword>
<dbReference type="VEuPathDB" id="GiardiaDB:DHA2_153830"/>
<evidence type="ECO:0000313" key="1">
    <source>
        <dbReference type="EMBL" id="ESU35156.1"/>
    </source>
</evidence>
<dbReference type="GO" id="GO:0016746">
    <property type="term" value="F:acyltransferase activity"/>
    <property type="evidence" value="ECO:0007669"/>
    <property type="project" value="UniProtKB-KW"/>
</dbReference>
<sequence>MHRRQQETHQDSHISCLAAEESVKPHRVSRRPAAVFEKHNTLSVICETNYSLHPKSKKHLEESSVHCLTPPIGSEHPTRPLRATASCQCAFDHGRARMTRATSGCNRDRWKHLERPAVPLSLAHQTGHRGGTT</sequence>
<evidence type="ECO:0000313" key="2">
    <source>
        <dbReference type="Proteomes" id="UP000018320"/>
    </source>
</evidence>
<organism evidence="1 2">
    <name type="scientific">Giardia intestinalis</name>
    <name type="common">Giardia lamblia</name>
    <dbReference type="NCBI Taxonomy" id="5741"/>
    <lineage>
        <taxon>Eukaryota</taxon>
        <taxon>Metamonada</taxon>
        <taxon>Diplomonadida</taxon>
        <taxon>Hexamitidae</taxon>
        <taxon>Giardiinae</taxon>
        <taxon>Giardia</taxon>
    </lineage>
</organism>
<comment type="caution">
    <text evidence="1">The sequence shown here is derived from an EMBL/GenBank/DDBJ whole genome shotgun (WGS) entry which is preliminary data.</text>
</comment>
<dbReference type="Proteomes" id="UP000018320">
    <property type="component" value="Unassembled WGS sequence"/>
</dbReference>
<gene>
    <name evidence="1" type="ORF">DHA2_153830</name>
</gene>
<reference evidence="1 2" key="2">
    <citation type="journal article" date="2013" name="Genome Biol. Evol.">
        <title>Genome sequencing of Giardia lamblia genotypes A2 and B isolates (DH and GS) and comparative analysis with the genomes of genotypes A1 and E (WB and Pig).</title>
        <authorList>
            <person name="Adam R.D."/>
            <person name="Dahlstrom E.W."/>
            <person name="Martens C.A."/>
            <person name="Bruno D.P."/>
            <person name="Barbian K.D."/>
            <person name="Ricklefs S.M."/>
            <person name="Hernandez M.M."/>
            <person name="Narla N.P."/>
            <person name="Patel R.B."/>
            <person name="Porcella S.F."/>
            <person name="Nash T.E."/>
        </authorList>
    </citation>
    <scope>NUCLEOTIDE SEQUENCE [LARGE SCALE GENOMIC DNA]</scope>
    <source>
        <strain evidence="1 2">DH</strain>
    </source>
</reference>
<dbReference type="EMBL" id="AHGT01000096">
    <property type="protein sequence ID" value="ESU35156.1"/>
    <property type="molecule type" value="Genomic_DNA"/>
</dbReference>
<protein>
    <submittedName>
        <fullName evidence="1">Dihydrolipoamide acyltransferase</fullName>
    </submittedName>
</protein>